<dbReference type="EMBL" id="JASNWA010000004">
    <property type="protein sequence ID" value="KAK3177211.1"/>
    <property type="molecule type" value="Genomic_DNA"/>
</dbReference>
<evidence type="ECO:0000256" key="5">
    <source>
        <dbReference type="ARBA" id="ARBA00019973"/>
    </source>
</evidence>
<comment type="catalytic activity">
    <reaction evidence="9">
        <text>L-seryl-[protein] + ATP = O-phospho-L-seryl-[protein] + ADP + H(+)</text>
        <dbReference type="Rhea" id="RHEA:17989"/>
        <dbReference type="Rhea" id="RHEA-COMP:9863"/>
        <dbReference type="Rhea" id="RHEA-COMP:11604"/>
        <dbReference type="ChEBI" id="CHEBI:15378"/>
        <dbReference type="ChEBI" id="CHEBI:29999"/>
        <dbReference type="ChEBI" id="CHEBI:30616"/>
        <dbReference type="ChEBI" id="CHEBI:83421"/>
        <dbReference type="ChEBI" id="CHEBI:456216"/>
        <dbReference type="EC" id="2.7.11.1"/>
    </reaction>
</comment>
<protein>
    <recommendedName>
        <fullName evidence="5">EKC/KEOPS complex subunit BUD32</fullName>
        <ecNumber evidence="3">2.7.11.1</ecNumber>
    </recommendedName>
    <alternativeName>
        <fullName evidence="6 7">Atypical Serine/threonine protein kinase BUD32</fullName>
    </alternativeName>
    <alternativeName>
        <fullName evidence="4">EKC/KEOPS complex subunit bud32</fullName>
    </alternativeName>
</protein>
<dbReference type="PROSITE" id="PS50011">
    <property type="entry name" value="PROTEIN_KINASE_DOM"/>
    <property type="match status" value="1"/>
</dbReference>
<evidence type="ECO:0000256" key="3">
    <source>
        <dbReference type="ARBA" id="ARBA00012513"/>
    </source>
</evidence>
<feature type="domain" description="Protein kinase" evidence="11">
    <location>
        <begin position="375"/>
        <end position="782"/>
    </location>
</feature>
<evidence type="ECO:0000256" key="1">
    <source>
        <dbReference type="ARBA" id="ARBA00003747"/>
    </source>
</evidence>
<dbReference type="InterPro" id="IPR011009">
    <property type="entry name" value="Kinase-like_dom_sf"/>
</dbReference>
<dbReference type="InterPro" id="IPR000719">
    <property type="entry name" value="Prot_kinase_dom"/>
</dbReference>
<feature type="region of interest" description="Disordered" evidence="10">
    <location>
        <begin position="488"/>
        <end position="520"/>
    </location>
</feature>
<dbReference type="PANTHER" id="PTHR38248:SF2">
    <property type="entry name" value="FUNK1 11"/>
    <property type="match status" value="1"/>
</dbReference>
<dbReference type="PANTHER" id="PTHR38248">
    <property type="entry name" value="FUNK1 6"/>
    <property type="match status" value="1"/>
</dbReference>
<dbReference type="InterPro" id="IPR040976">
    <property type="entry name" value="Pkinase_fungal"/>
</dbReference>
<dbReference type="Proteomes" id="UP001276659">
    <property type="component" value="Unassembled WGS sequence"/>
</dbReference>
<dbReference type="PROSITE" id="PS00109">
    <property type="entry name" value="PROTEIN_KINASE_TYR"/>
    <property type="match status" value="1"/>
</dbReference>
<dbReference type="InterPro" id="IPR008266">
    <property type="entry name" value="Tyr_kinase_AS"/>
</dbReference>
<dbReference type="EC" id="2.7.11.1" evidence="3"/>
<evidence type="ECO:0000313" key="12">
    <source>
        <dbReference type="EMBL" id="KAK3177211.1"/>
    </source>
</evidence>
<feature type="compositionally biased region" description="Basic residues" evidence="10">
    <location>
        <begin position="489"/>
        <end position="505"/>
    </location>
</feature>
<evidence type="ECO:0000256" key="2">
    <source>
        <dbReference type="ARBA" id="ARBA00011534"/>
    </source>
</evidence>
<evidence type="ECO:0000256" key="10">
    <source>
        <dbReference type="SAM" id="MobiDB-lite"/>
    </source>
</evidence>
<dbReference type="Pfam" id="PF17667">
    <property type="entry name" value="Pkinase_fungal"/>
    <property type="match status" value="1"/>
</dbReference>
<comment type="catalytic activity">
    <reaction evidence="8">
        <text>L-threonyl-[protein] + ATP = O-phospho-L-threonyl-[protein] + ADP + H(+)</text>
        <dbReference type="Rhea" id="RHEA:46608"/>
        <dbReference type="Rhea" id="RHEA-COMP:11060"/>
        <dbReference type="Rhea" id="RHEA-COMP:11605"/>
        <dbReference type="ChEBI" id="CHEBI:15378"/>
        <dbReference type="ChEBI" id="CHEBI:30013"/>
        <dbReference type="ChEBI" id="CHEBI:30616"/>
        <dbReference type="ChEBI" id="CHEBI:61977"/>
        <dbReference type="ChEBI" id="CHEBI:456216"/>
        <dbReference type="EC" id="2.7.11.1"/>
    </reaction>
</comment>
<evidence type="ECO:0000313" key="13">
    <source>
        <dbReference type="Proteomes" id="UP001276659"/>
    </source>
</evidence>
<evidence type="ECO:0000256" key="9">
    <source>
        <dbReference type="ARBA" id="ARBA00048679"/>
    </source>
</evidence>
<accession>A0AAD9ZEM4</accession>
<dbReference type="SUPFAM" id="SSF56112">
    <property type="entry name" value="Protein kinase-like (PK-like)"/>
    <property type="match status" value="1"/>
</dbReference>
<evidence type="ECO:0000256" key="4">
    <source>
        <dbReference type="ARBA" id="ARBA00013948"/>
    </source>
</evidence>
<dbReference type="GO" id="GO:0005524">
    <property type="term" value="F:ATP binding"/>
    <property type="evidence" value="ECO:0007669"/>
    <property type="project" value="InterPro"/>
</dbReference>
<comment type="function">
    <text evidence="1">Component of the EKC/KEOPS complex that is required for the formation of a threonylcarbamoyl group on adenosine at position 37 (t(6)A37) in tRNAs that read codons beginning with adenine. The complex is probably involved in the transfer of the threonylcarbamoyl moiety of threonylcarbamoyl-AMP (TC-AMP) to the N6 group of A37. BUD32 has ATPase activity in the context of the EKC/KEOPS complex and likely plays a supporting role to the catalytic subunit KAE1. The EKC/KEOPS complex also promotes both telomere uncapping and telomere elongation. The complex is required for efficient recruitment of transcriptional coactivators.</text>
</comment>
<comment type="subunit">
    <text evidence="2">Component of the EKC/KEOPS complex composed of at least BUD32, CGI121, GON7, KAE1 and PCC1; the whole complex dimerizes.</text>
</comment>
<name>A0AAD9ZEM4_9LECA</name>
<evidence type="ECO:0000256" key="7">
    <source>
        <dbReference type="ARBA" id="ARBA00033194"/>
    </source>
</evidence>
<keyword evidence="13" id="KW-1185">Reference proteome</keyword>
<evidence type="ECO:0000256" key="6">
    <source>
        <dbReference type="ARBA" id="ARBA00030980"/>
    </source>
</evidence>
<reference evidence="12" key="1">
    <citation type="submission" date="2022-11" db="EMBL/GenBank/DDBJ databases">
        <title>Chromosomal genome sequence assembly and mating type (MAT) locus characterization of the leprose asexual lichenized fungus Lepraria neglecta (Nyl.) Erichsen.</title>
        <authorList>
            <person name="Allen J.L."/>
            <person name="Pfeffer B."/>
        </authorList>
    </citation>
    <scope>NUCLEOTIDE SEQUENCE</scope>
    <source>
        <strain evidence="12">Allen 5258</strain>
    </source>
</reference>
<dbReference type="Gene3D" id="1.10.510.10">
    <property type="entry name" value="Transferase(Phosphotransferase) domain 1"/>
    <property type="match status" value="1"/>
</dbReference>
<proteinExistence type="predicted"/>
<evidence type="ECO:0000259" key="11">
    <source>
        <dbReference type="PROSITE" id="PS50011"/>
    </source>
</evidence>
<sequence>MDNLSLDDRAIIAKHPLANSLDHLHDSLRKVEQNYEPGSPSHHDAVDSPDSGPQKEISRLLYTLQGHEVADNLRSKIGSGDIASELSMLFRRVRKSGFNYKHYRALSQLVIKQAPDVDIWNAVLNLIITVSQITPPTSLPPSYDGTPIKHSSASQQGSEQTRELVEARVFEEIRTCMYRNVGGFFSKYFEGKDWTEQTKEIYRTVKQQQASGRWTEFPDQPEEKAVLSWLFRFQDEFLSNAQGIYYTAKSSKNLTGGEARRQLNFFIKRRSNISGPVHNWKDAQVICELKESYDSGEFKSRILQIGRYMRDVFTAQPTRRFIHGFSLYGTIMELWVFDRSGPYSSGEFDIYKEPEQFIRAIAGYTMMSDEELGLDTFVERDGEDRFIIITEDMTRKERRLQLEPALIAYQRAIVCRGTSCFRASIPSSKDPRYVVKFSWTSDMRQPEVDLLRLARERGVEGVAKLFGDYRITSIADMREGLTFGNIAGNKRKPVGSRGSPSKRSRSYGQSHNTAKQENEVAYTMEYSQTTSLYTYNKSSFDNRIFRCLVISPAGRAIRDFGSILELLKALRDAIKAHRSLYTAGKILHRDISENNIIITDPKEADGFTGILIDQDLAKEIGSGPSGARHQTGTMEFMAIEVLRLVSHSYRHDLESFFYVLLWICARRAWEREFKCKLKDRPERNILTKWYTGGYDDIADAKAGYMHVDGFDKILEEFPQAFDRVKPLCKKIRGILFPLHKDGELFIGTPSDPPEKLYDPIIEAFENAIAIIEAFDNAIAGIA</sequence>
<dbReference type="AlphaFoldDB" id="A0AAD9ZEM4"/>
<comment type="caution">
    <text evidence="12">The sequence shown here is derived from an EMBL/GenBank/DDBJ whole genome shotgun (WGS) entry which is preliminary data.</text>
</comment>
<evidence type="ECO:0000256" key="8">
    <source>
        <dbReference type="ARBA" id="ARBA00047899"/>
    </source>
</evidence>
<gene>
    <name evidence="12" type="ORF">OEA41_008540</name>
</gene>
<organism evidence="12 13">
    <name type="scientific">Lepraria neglecta</name>
    <dbReference type="NCBI Taxonomy" id="209136"/>
    <lineage>
        <taxon>Eukaryota</taxon>
        <taxon>Fungi</taxon>
        <taxon>Dikarya</taxon>
        <taxon>Ascomycota</taxon>
        <taxon>Pezizomycotina</taxon>
        <taxon>Lecanoromycetes</taxon>
        <taxon>OSLEUM clade</taxon>
        <taxon>Lecanoromycetidae</taxon>
        <taxon>Lecanorales</taxon>
        <taxon>Lecanorineae</taxon>
        <taxon>Stereocaulaceae</taxon>
        <taxon>Lepraria</taxon>
    </lineage>
</organism>
<feature type="region of interest" description="Disordered" evidence="10">
    <location>
        <begin position="33"/>
        <end position="53"/>
    </location>
</feature>
<dbReference type="GO" id="GO:0004674">
    <property type="term" value="F:protein serine/threonine kinase activity"/>
    <property type="evidence" value="ECO:0007669"/>
    <property type="project" value="UniProtKB-EC"/>
</dbReference>